<organism evidence="6 7">
    <name type="scientific">Brevibacterium ravenspurgense</name>
    <dbReference type="NCBI Taxonomy" id="479117"/>
    <lineage>
        <taxon>Bacteria</taxon>
        <taxon>Bacillati</taxon>
        <taxon>Actinomycetota</taxon>
        <taxon>Actinomycetes</taxon>
        <taxon>Micrococcales</taxon>
        <taxon>Brevibacteriaceae</taxon>
        <taxon>Brevibacterium</taxon>
    </lineage>
</organism>
<dbReference type="Gene3D" id="2.60.120.10">
    <property type="entry name" value="Jelly Rolls"/>
    <property type="match status" value="2"/>
</dbReference>
<proteinExistence type="inferred from homology"/>
<dbReference type="Pfam" id="PF05726">
    <property type="entry name" value="Pirin_C"/>
    <property type="match status" value="1"/>
</dbReference>
<feature type="domain" description="Pirin C-terminal" evidence="5">
    <location>
        <begin position="188"/>
        <end position="289"/>
    </location>
</feature>
<dbReference type="AlphaFoldDB" id="A0A150H8K0"/>
<evidence type="ECO:0000259" key="5">
    <source>
        <dbReference type="Pfam" id="PF05726"/>
    </source>
</evidence>
<evidence type="ECO:0000256" key="3">
    <source>
        <dbReference type="SAM" id="MobiDB-lite"/>
    </source>
</evidence>
<evidence type="ECO:0000256" key="1">
    <source>
        <dbReference type="ARBA" id="ARBA00008416"/>
    </source>
</evidence>
<dbReference type="InterPro" id="IPR012093">
    <property type="entry name" value="Pirin"/>
</dbReference>
<dbReference type="InterPro" id="IPR011051">
    <property type="entry name" value="RmlC_Cupin_sf"/>
</dbReference>
<gene>
    <name evidence="6" type="ORF">Bravens_01398</name>
</gene>
<evidence type="ECO:0000313" key="7">
    <source>
        <dbReference type="Proteomes" id="UP000243589"/>
    </source>
</evidence>
<dbReference type="RefSeq" id="WP_062021706.1">
    <property type="nucleotide sequence ID" value="NZ_JAKRCZ010000001.1"/>
</dbReference>
<keyword evidence="7" id="KW-1185">Reference proteome</keyword>
<dbReference type="InterPro" id="IPR003829">
    <property type="entry name" value="Pirin_N_dom"/>
</dbReference>
<feature type="domain" description="Pirin N-terminal" evidence="4">
    <location>
        <begin position="38"/>
        <end position="138"/>
    </location>
</feature>
<evidence type="ECO:0000256" key="2">
    <source>
        <dbReference type="RuleBase" id="RU003457"/>
    </source>
</evidence>
<dbReference type="CDD" id="cd02247">
    <property type="entry name" value="cupin_pirin_C"/>
    <property type="match status" value="1"/>
</dbReference>
<dbReference type="InterPro" id="IPR008778">
    <property type="entry name" value="Pirin_C_dom"/>
</dbReference>
<dbReference type="Proteomes" id="UP000243589">
    <property type="component" value="Unassembled WGS sequence"/>
</dbReference>
<protein>
    <recommendedName>
        <fullName evidence="8">Quercetin 2,3-dioxygenase</fullName>
    </recommendedName>
</protein>
<dbReference type="EMBL" id="LQQC01000010">
    <property type="protein sequence ID" value="KXZ58351.1"/>
    <property type="molecule type" value="Genomic_DNA"/>
</dbReference>
<reference evidence="6 7" key="1">
    <citation type="submission" date="2016-01" db="EMBL/GenBank/DDBJ databases">
        <title>Use of Whole Genome Sequencing to ascertain that Brevibacterium massiliense (Roux, Raoult 2009) is a later heterotypic synonym of Brevibacterium ravenspurgense (Mages 2008).</title>
        <authorList>
            <person name="Bernier A.-M."/>
            <person name="Burdz T."/>
            <person name="Huynh C."/>
            <person name="Pachecho A.L."/>
            <person name="Wiebe D."/>
            <person name="Bonner C."/>
            <person name="Bernard K."/>
        </authorList>
    </citation>
    <scope>NUCLEOTIDE SEQUENCE [LARGE SCALE GENOMIC DNA]</scope>
    <source>
        <strain evidence="6 7">CCUG56047</strain>
    </source>
</reference>
<comment type="caution">
    <text evidence="6">The sequence shown here is derived from an EMBL/GenBank/DDBJ whole genome shotgun (WGS) entry which is preliminary data.</text>
</comment>
<dbReference type="PANTHER" id="PTHR13903:SF8">
    <property type="entry name" value="PIRIN"/>
    <property type="match status" value="1"/>
</dbReference>
<feature type="region of interest" description="Disordered" evidence="3">
    <location>
        <begin position="294"/>
        <end position="326"/>
    </location>
</feature>
<dbReference type="Pfam" id="PF02678">
    <property type="entry name" value="Pirin"/>
    <property type="match status" value="1"/>
</dbReference>
<dbReference type="PATRIC" id="fig|479117.4.peg.1387"/>
<accession>A0A150H8K0</accession>
<dbReference type="PANTHER" id="PTHR13903">
    <property type="entry name" value="PIRIN-RELATED"/>
    <property type="match status" value="1"/>
</dbReference>
<evidence type="ECO:0008006" key="8">
    <source>
        <dbReference type="Google" id="ProtNLM"/>
    </source>
</evidence>
<comment type="similarity">
    <text evidence="1 2">Belongs to the pirin family.</text>
</comment>
<sequence length="326" mass="35733">MSNLEKRPRVHVCTAADATELTVVEPRDIRSVDTHGVPLRRALPHDELGMIGPWCYLDHFGPQGVDDETGKLTSPTHPHAGVACMPMLFSGSLTETFSTGTSVTVEPGEASLFIAGRGASHSEFTTEDTEILHGVELWYALPDKHRFAPASTQHYPAECFYAGDCKVTVYVGSVGEVRSPIDPVVSVVAAQLDIYGTAEIPLSEHFEHGLLVDSGEAQLTLADGTTAVIEAEQLAFIPQGNSTVRLSADVPTRLVLFGGQPFDEEIVMWWNFAGRSHEEIEQWYAQYRSEIEVDEEQDDEERTVVFGPLPENPTDTLSLPTLPDED</sequence>
<dbReference type="SUPFAM" id="SSF51182">
    <property type="entry name" value="RmlC-like cupins"/>
    <property type="match status" value="1"/>
</dbReference>
<dbReference type="InterPro" id="IPR014710">
    <property type="entry name" value="RmlC-like_jellyroll"/>
</dbReference>
<evidence type="ECO:0000259" key="4">
    <source>
        <dbReference type="Pfam" id="PF02678"/>
    </source>
</evidence>
<evidence type="ECO:0000313" key="6">
    <source>
        <dbReference type="EMBL" id="KXZ58351.1"/>
    </source>
</evidence>
<name>A0A150H8K0_9MICO</name>